<reference evidence="2 3" key="1">
    <citation type="submission" date="2015-01" db="EMBL/GenBank/DDBJ databases">
        <title>The Genome Sequence of Cladophialophora immunda CBS83496.</title>
        <authorList>
            <consortium name="The Broad Institute Genomics Platform"/>
            <person name="Cuomo C."/>
            <person name="de Hoog S."/>
            <person name="Gorbushina A."/>
            <person name="Stielow B."/>
            <person name="Teixiera M."/>
            <person name="Abouelleil A."/>
            <person name="Chapman S.B."/>
            <person name="Priest M."/>
            <person name="Young S.K."/>
            <person name="Wortman J."/>
            <person name="Nusbaum C."/>
            <person name="Birren B."/>
        </authorList>
    </citation>
    <scope>NUCLEOTIDE SEQUENCE [LARGE SCALE GENOMIC DNA]</scope>
    <source>
        <strain evidence="2 3">CBS 83496</strain>
    </source>
</reference>
<dbReference type="HOGENOM" id="CLU_080478_0_0_1"/>
<dbReference type="AlphaFoldDB" id="A0A0D2C3K0"/>
<evidence type="ECO:0000256" key="1">
    <source>
        <dbReference type="SAM" id="MobiDB-lite"/>
    </source>
</evidence>
<gene>
    <name evidence="2" type="ORF">PV07_08946</name>
</gene>
<evidence type="ECO:0000313" key="3">
    <source>
        <dbReference type="Proteomes" id="UP000054466"/>
    </source>
</evidence>
<proteinExistence type="predicted"/>
<organism evidence="2 3">
    <name type="scientific">Cladophialophora immunda</name>
    <dbReference type="NCBI Taxonomy" id="569365"/>
    <lineage>
        <taxon>Eukaryota</taxon>
        <taxon>Fungi</taxon>
        <taxon>Dikarya</taxon>
        <taxon>Ascomycota</taxon>
        <taxon>Pezizomycotina</taxon>
        <taxon>Eurotiomycetes</taxon>
        <taxon>Chaetothyriomycetidae</taxon>
        <taxon>Chaetothyriales</taxon>
        <taxon>Herpotrichiellaceae</taxon>
        <taxon>Cladophialophora</taxon>
    </lineage>
</organism>
<dbReference type="OrthoDB" id="3791134at2759"/>
<feature type="region of interest" description="Disordered" evidence="1">
    <location>
        <begin position="83"/>
        <end position="269"/>
    </location>
</feature>
<dbReference type="EMBL" id="KN847044">
    <property type="protein sequence ID" value="KIW25803.1"/>
    <property type="molecule type" value="Genomic_DNA"/>
</dbReference>
<protein>
    <submittedName>
        <fullName evidence="2">Uncharacterized protein</fullName>
    </submittedName>
</protein>
<dbReference type="Proteomes" id="UP000054466">
    <property type="component" value="Unassembled WGS sequence"/>
</dbReference>
<sequence length="269" mass="27099">MATQWVLGKVSEALAPTVSSTVASAGAFAGGAVNAVGNSINGVGESINGTIRRYGDGVKDYGNGIMDWTQAGGVRAATASNPLGLSAGKTGGRRQVTSPQIYRPPATTPKTAPSKRLMTTAKSAPQKQIEGGTPKKALPAPGPKPSDAAHKTTSAVGAPAKKIGSAPLKPVQSAVKTTTVPNPGAMRQHKPSNGASKAAGPNKHPTTPNPGAMRRKPADDGNSKQQPSGKKAPSKPNTSTAPKLQSTATNRPKVQGNPTAAANPLGLTF</sequence>
<dbReference type="VEuPathDB" id="FungiDB:PV07_08946"/>
<dbReference type="GeneID" id="27348140"/>
<dbReference type="RefSeq" id="XP_016246019.1">
    <property type="nucleotide sequence ID" value="XM_016396163.1"/>
</dbReference>
<accession>A0A0D2C3K0</accession>
<evidence type="ECO:0000313" key="2">
    <source>
        <dbReference type="EMBL" id="KIW25803.1"/>
    </source>
</evidence>
<feature type="compositionally biased region" description="Polar residues" evidence="1">
    <location>
        <begin position="235"/>
        <end position="260"/>
    </location>
</feature>
<keyword evidence="3" id="KW-1185">Reference proteome</keyword>
<name>A0A0D2C3K0_9EURO</name>
<dbReference type="STRING" id="569365.A0A0D2C3K0"/>